<reference evidence="7" key="1">
    <citation type="submission" date="2012-01" db="EMBL/GenBank/DDBJ databases">
        <title>The Genome Sequence of Oreochromis niloticus (Nile Tilapia).</title>
        <authorList>
            <consortium name="Broad Institute Genome Assembly Team"/>
            <consortium name="Broad Institute Sequencing Platform"/>
            <person name="Di Palma F."/>
            <person name="Johnson J."/>
            <person name="Lander E.S."/>
            <person name="Lindblad-Toh K."/>
        </authorList>
    </citation>
    <scope>NUCLEOTIDE SEQUENCE [LARGE SCALE GENOMIC DNA]</scope>
</reference>
<dbReference type="InterPro" id="IPR011993">
    <property type="entry name" value="PH-like_dom_sf"/>
</dbReference>
<dbReference type="SUPFAM" id="SSF50729">
    <property type="entry name" value="PH domain-like"/>
    <property type="match status" value="1"/>
</dbReference>
<dbReference type="GO" id="GO:0016316">
    <property type="term" value="F:phosphatidylinositol-3,4-bisphosphate 4-phosphatase activity"/>
    <property type="evidence" value="ECO:0007669"/>
    <property type="project" value="InterPro"/>
</dbReference>
<accession>A0A669CD45</accession>
<organism evidence="6 7">
    <name type="scientific">Oreochromis niloticus</name>
    <name type="common">Nile tilapia</name>
    <name type="synonym">Tilapia nilotica</name>
    <dbReference type="NCBI Taxonomy" id="8128"/>
    <lineage>
        <taxon>Eukaryota</taxon>
        <taxon>Metazoa</taxon>
        <taxon>Chordata</taxon>
        <taxon>Craniata</taxon>
        <taxon>Vertebrata</taxon>
        <taxon>Euteleostomi</taxon>
        <taxon>Actinopterygii</taxon>
        <taxon>Neopterygii</taxon>
        <taxon>Teleostei</taxon>
        <taxon>Neoteleostei</taxon>
        <taxon>Acanthomorphata</taxon>
        <taxon>Ovalentaria</taxon>
        <taxon>Cichlomorphae</taxon>
        <taxon>Cichliformes</taxon>
        <taxon>Cichlidae</taxon>
        <taxon>African cichlids</taxon>
        <taxon>Pseudocrenilabrinae</taxon>
        <taxon>Oreochromini</taxon>
        <taxon>Oreochromis</taxon>
    </lineage>
</organism>
<feature type="transmembrane region" description="Helical" evidence="4">
    <location>
        <begin position="1019"/>
        <end position="1038"/>
    </location>
</feature>
<keyword evidence="4" id="KW-0472">Membrane</keyword>
<reference evidence="6" key="2">
    <citation type="submission" date="2025-08" db="UniProtKB">
        <authorList>
            <consortium name="Ensembl"/>
        </authorList>
    </citation>
    <scope>IDENTIFICATION</scope>
</reference>
<keyword evidence="7" id="KW-1185">Reference proteome</keyword>
<dbReference type="PANTHER" id="PTHR12187:SF3">
    <property type="entry name" value="INOSITOL POLYPHOSPHATE 4-PHOSPHATASE TYPE II"/>
    <property type="match status" value="1"/>
</dbReference>
<dbReference type="Gene3D" id="2.30.29.30">
    <property type="entry name" value="Pleckstrin-homology domain (PH domain)/Phosphotyrosine-binding domain (PTB)"/>
    <property type="match status" value="1"/>
</dbReference>
<proteinExistence type="predicted"/>
<feature type="transmembrane region" description="Helical" evidence="4">
    <location>
        <begin position="991"/>
        <end position="1013"/>
    </location>
</feature>
<feature type="region of interest" description="Disordered" evidence="3">
    <location>
        <begin position="132"/>
        <end position="157"/>
    </location>
</feature>
<evidence type="ECO:0000313" key="6">
    <source>
        <dbReference type="Ensembl" id="ENSONIP00000044806.1"/>
    </source>
</evidence>
<dbReference type="PROSITE" id="PS50003">
    <property type="entry name" value="PH_DOMAIN"/>
    <property type="match status" value="1"/>
</dbReference>
<keyword evidence="4" id="KW-1133">Transmembrane helix</keyword>
<dbReference type="Ensembl" id="ENSONIT00000072862.1">
    <property type="protein sequence ID" value="ENSONIP00000044806.1"/>
    <property type="gene ID" value="ENSONIG00000011683.2"/>
</dbReference>
<reference evidence="6" key="3">
    <citation type="submission" date="2025-09" db="UniProtKB">
        <authorList>
            <consortium name="Ensembl"/>
        </authorList>
    </citation>
    <scope>IDENTIFICATION</scope>
</reference>
<evidence type="ECO:0000256" key="4">
    <source>
        <dbReference type="SAM" id="Phobius"/>
    </source>
</evidence>
<dbReference type="InterPro" id="IPR001849">
    <property type="entry name" value="PH_domain"/>
</dbReference>
<evidence type="ECO:0000259" key="5">
    <source>
        <dbReference type="PROSITE" id="PS50003"/>
    </source>
</evidence>
<keyword evidence="2" id="KW-0443">Lipid metabolism</keyword>
<evidence type="ECO:0000256" key="1">
    <source>
        <dbReference type="ARBA" id="ARBA00022801"/>
    </source>
</evidence>
<gene>
    <name evidence="6" type="primary">LOC100702844</name>
</gene>
<sequence>MMRRRMKLRVNRSQLLSLSKEETSGSFQKEGTLQVGRQEAVLTERFCRLRGNLLFILKKQAGELEEVLLLERCNVMKLPHNSRRLAVSFESGDPPVFLQSSSSAECTSWLISLRDANIKEMRRRITHLRTLINTHTQEHTKTTTDSPDSDGGAGGAESAGLVSPLHLTVECRGLDIIRDKIQLHISVIDTHTHTVRKHCSAEIAEGSDDGVFLTSVCFCDDFPLYRHCRIKVTVYHADDSTTRSFLGFTSFSIRDLLRVKEPHVSLSLRTMDGVNEVGEVRVSRVQMEGDNESQTPSEHKCSTLCDSIHGSVHDKDNSPMMRALLCAQVSKVNRFKTEDQRWLLVREQMSETPLSFSLPKQLLSLLIQEHTNRIQEVKELGDLSPHWDGLRHDVISHCNHLTGCYQELLTELEKVSASSCFKPSTSKSDRHLQFVPTNLHTQRMEVTSPDSTGVWYDVITFGAPADHHQAFKHGGLKKLLSKHTNLRESCVSYSQEESSRAKELLTRMAQLQPLVFGLAEELLSVAQELNTARLRQVLGSLMEQTEQFVHALKEELVKCALLEIHNQCIANANSSHVHSNGLLCENCPADQEQDGGRRDTEYDEEEWDRVWVNVGKSINCIVAMVDRLQQQEETLQTVMSAEPQEGTGDTNSQNTASRSSFSSFSGCTWEEHLLPLVVTLRDCVREAVMKAQVAMTFVVLQEAVDATVAQGPVHIAQRRHAAFSQALSAVVCGVMLKLYRGLEDPDFLRQLHTVGVLAQFESLLSTHGDEIGMLEDMEVGVADLKGVSFTITEAKTEQPDDLLPTLSGTWGSFIVEVPLPPETFSSLPQELKDGLLIRVDPVLFNIGINQHQSYAERFGDCSLQERINQQSCERLKAYCNTLRDRLPDMAGIQSLADLLSSLERSIEAKKRKNVEVLWIAAKVCRKVNGVRLTSCKSAKDRTAMSVTLEQCALLRERHALSQQHFSIALDWMRRCVFVYTLKTQQSSSSCLPLFLFLHLVCLSFFLFCSLLIVNVAKLFQFNLFLSLFFYFMPSIPSLSRHISSFSAPPAFIHTCTQTPLLILQISSVLGADAGLLHPVRVPCLWVRSRGDSLRTPTVFGPQSPQTAPLPGGLSTGDLSPPGSLAHPQPRYTAGKIPVEQHRLEHWEVDCITINLTVFCQVCSDEVCS</sequence>
<evidence type="ECO:0000313" key="7">
    <source>
        <dbReference type="Proteomes" id="UP000005207"/>
    </source>
</evidence>
<dbReference type="GeneTree" id="ENSGT00940000157587"/>
<name>A0A669CD45_ORENI</name>
<dbReference type="InterPro" id="IPR039034">
    <property type="entry name" value="INPP4"/>
</dbReference>
<evidence type="ECO:0000256" key="2">
    <source>
        <dbReference type="ARBA" id="ARBA00023098"/>
    </source>
</evidence>
<dbReference type="AlphaFoldDB" id="A0A669CD45"/>
<keyword evidence="1" id="KW-0378">Hydrolase</keyword>
<feature type="region of interest" description="Disordered" evidence="3">
    <location>
        <begin position="1096"/>
        <end position="1130"/>
    </location>
</feature>
<dbReference type="SMART" id="SM00233">
    <property type="entry name" value="PH"/>
    <property type="match status" value="1"/>
</dbReference>
<dbReference type="Proteomes" id="UP000005207">
    <property type="component" value="Linkage group LG3"/>
</dbReference>
<evidence type="ECO:0000256" key="3">
    <source>
        <dbReference type="SAM" id="MobiDB-lite"/>
    </source>
</evidence>
<protein>
    <submittedName>
        <fullName evidence="6">Type II inositol 3,4-bisphosphate 4-phosphatase</fullName>
    </submittedName>
</protein>
<dbReference type="PANTHER" id="PTHR12187">
    <property type="entry name" value="AGAP000124-PA"/>
    <property type="match status" value="1"/>
</dbReference>
<dbReference type="GO" id="GO:0005737">
    <property type="term" value="C:cytoplasm"/>
    <property type="evidence" value="ECO:0007669"/>
    <property type="project" value="TreeGrafter"/>
</dbReference>
<keyword evidence="4" id="KW-0812">Transmembrane</keyword>
<dbReference type="InParanoid" id="A0A669CD45"/>
<feature type="domain" description="PH" evidence="5">
    <location>
        <begin position="26"/>
        <end position="118"/>
    </location>
</feature>